<organism evidence="1">
    <name type="scientific">Rhizophora mucronata</name>
    <name type="common">Asiatic mangrove</name>
    <dbReference type="NCBI Taxonomy" id="61149"/>
    <lineage>
        <taxon>Eukaryota</taxon>
        <taxon>Viridiplantae</taxon>
        <taxon>Streptophyta</taxon>
        <taxon>Embryophyta</taxon>
        <taxon>Tracheophyta</taxon>
        <taxon>Spermatophyta</taxon>
        <taxon>Magnoliopsida</taxon>
        <taxon>eudicotyledons</taxon>
        <taxon>Gunneridae</taxon>
        <taxon>Pentapetalae</taxon>
        <taxon>rosids</taxon>
        <taxon>fabids</taxon>
        <taxon>Malpighiales</taxon>
        <taxon>Rhizophoraceae</taxon>
        <taxon>Rhizophora</taxon>
    </lineage>
</organism>
<dbReference type="AlphaFoldDB" id="A0A2P2NIE3"/>
<protein>
    <submittedName>
        <fullName evidence="1">Uncharacterized protein</fullName>
    </submittedName>
</protein>
<dbReference type="EMBL" id="GGEC01061753">
    <property type="protein sequence ID" value="MBX42237.1"/>
    <property type="molecule type" value="Transcribed_RNA"/>
</dbReference>
<accession>A0A2P2NIE3</accession>
<proteinExistence type="predicted"/>
<reference evidence="1" key="1">
    <citation type="submission" date="2018-02" db="EMBL/GenBank/DDBJ databases">
        <title>Rhizophora mucronata_Transcriptome.</title>
        <authorList>
            <person name="Meera S.P."/>
            <person name="Sreeshan A."/>
            <person name="Augustine A."/>
        </authorList>
    </citation>
    <scope>NUCLEOTIDE SEQUENCE</scope>
    <source>
        <tissue evidence="1">Leaf</tissue>
    </source>
</reference>
<sequence>MFPSLSPWIVTSWSFLVS</sequence>
<name>A0A2P2NIE3_RHIMU</name>
<evidence type="ECO:0000313" key="1">
    <source>
        <dbReference type="EMBL" id="MBX42237.1"/>
    </source>
</evidence>